<keyword evidence="1" id="KW-0472">Membrane</keyword>
<dbReference type="Pfam" id="PF14248">
    <property type="entry name" value="DUF4345"/>
    <property type="match status" value="1"/>
</dbReference>
<name>A0ABX0XLJ5_9SPHN</name>
<evidence type="ECO:0000256" key="1">
    <source>
        <dbReference type="SAM" id="Phobius"/>
    </source>
</evidence>
<feature type="transmembrane region" description="Helical" evidence="1">
    <location>
        <begin position="50"/>
        <end position="68"/>
    </location>
</feature>
<gene>
    <name evidence="2" type="ORF">GGR88_001715</name>
</gene>
<reference evidence="2 3" key="1">
    <citation type="submission" date="2020-03" db="EMBL/GenBank/DDBJ databases">
        <title>Genomic Encyclopedia of Type Strains, Phase IV (KMG-IV): sequencing the most valuable type-strain genomes for metagenomic binning, comparative biology and taxonomic classification.</title>
        <authorList>
            <person name="Goeker M."/>
        </authorList>
    </citation>
    <scope>NUCLEOTIDE SEQUENCE [LARGE SCALE GENOMIC DNA]</scope>
    <source>
        <strain evidence="2 3">DSM 27651</strain>
    </source>
</reference>
<dbReference type="EMBL" id="JAATJE010000001">
    <property type="protein sequence ID" value="NJC34241.1"/>
    <property type="molecule type" value="Genomic_DNA"/>
</dbReference>
<dbReference type="InterPro" id="IPR025597">
    <property type="entry name" value="DUF4345"/>
</dbReference>
<keyword evidence="1" id="KW-1133">Transmembrane helix</keyword>
<dbReference type="RefSeq" id="WP_167954106.1">
    <property type="nucleotide sequence ID" value="NZ_JAATJE010000001.1"/>
</dbReference>
<proteinExistence type="predicted"/>
<dbReference type="Proteomes" id="UP000734218">
    <property type="component" value="Unassembled WGS sequence"/>
</dbReference>
<evidence type="ECO:0000313" key="2">
    <source>
        <dbReference type="EMBL" id="NJC34241.1"/>
    </source>
</evidence>
<comment type="caution">
    <text evidence="2">The sequence shown here is derived from an EMBL/GenBank/DDBJ whole genome shotgun (WGS) entry which is preliminary data.</text>
</comment>
<protein>
    <recommendedName>
        <fullName evidence="4">DUF4345 domain-containing protein</fullName>
    </recommendedName>
</protein>
<evidence type="ECO:0008006" key="4">
    <source>
        <dbReference type="Google" id="ProtNLM"/>
    </source>
</evidence>
<keyword evidence="3" id="KW-1185">Reference proteome</keyword>
<organism evidence="2 3">
    <name type="scientific">Sphingomonas jejuensis</name>
    <dbReference type="NCBI Taxonomy" id="904715"/>
    <lineage>
        <taxon>Bacteria</taxon>
        <taxon>Pseudomonadati</taxon>
        <taxon>Pseudomonadota</taxon>
        <taxon>Alphaproteobacteria</taxon>
        <taxon>Sphingomonadales</taxon>
        <taxon>Sphingomonadaceae</taxon>
        <taxon>Sphingomonas</taxon>
    </lineage>
</organism>
<keyword evidence="1" id="KW-0812">Transmembrane</keyword>
<sequence length="142" mass="14761">MALTTATERRLLQVAVGLACLVPLLAGGIGVLRGAAFLRAAPLVDLDSHVRYLSGLLLAIGVGFAASIPAIEQHGARMRTLGLLVVTGGLARLLSLYHDGLPSAGHRFGLVMELIIVPALLLWQARVAQRVGAAPSTTIVGR</sequence>
<evidence type="ECO:0000313" key="3">
    <source>
        <dbReference type="Proteomes" id="UP000734218"/>
    </source>
</evidence>
<accession>A0ABX0XLJ5</accession>